<keyword evidence="1" id="KW-0732">Signal</keyword>
<sequence length="87" mass="9143">MFTAVCVCVCVCSCVCVLERGERSMMIVWCPTGASGKPYVILNVAAAAAAAPVAGDLYGSWGGLLHVSCVVCRHRGLRRARTAHTCV</sequence>
<accession>A0A2M4CA90</accession>
<feature type="signal peptide" evidence="1">
    <location>
        <begin position="1"/>
        <end position="16"/>
    </location>
</feature>
<evidence type="ECO:0000256" key="1">
    <source>
        <dbReference type="SAM" id="SignalP"/>
    </source>
</evidence>
<dbReference type="EMBL" id="GGFJ01013135">
    <property type="protein sequence ID" value="MBW62276.1"/>
    <property type="molecule type" value="Transcribed_RNA"/>
</dbReference>
<name>A0A2M4CA90_9DIPT</name>
<evidence type="ECO:0000313" key="2">
    <source>
        <dbReference type="EMBL" id="MBW62276.1"/>
    </source>
</evidence>
<dbReference type="AlphaFoldDB" id="A0A2M4CA90"/>
<protein>
    <submittedName>
        <fullName evidence="2">Putative secreted protein</fullName>
    </submittedName>
</protein>
<proteinExistence type="predicted"/>
<reference evidence="2" key="1">
    <citation type="submission" date="2018-01" db="EMBL/GenBank/DDBJ databases">
        <title>An insight into the sialome of Amazonian anophelines.</title>
        <authorList>
            <person name="Ribeiro J.M."/>
            <person name="Scarpassa V."/>
            <person name="Calvo E."/>
        </authorList>
    </citation>
    <scope>NUCLEOTIDE SEQUENCE</scope>
    <source>
        <tissue evidence="2">Salivary glands</tissue>
    </source>
</reference>
<organism evidence="2">
    <name type="scientific">Anopheles marajoara</name>
    <dbReference type="NCBI Taxonomy" id="58244"/>
    <lineage>
        <taxon>Eukaryota</taxon>
        <taxon>Metazoa</taxon>
        <taxon>Ecdysozoa</taxon>
        <taxon>Arthropoda</taxon>
        <taxon>Hexapoda</taxon>
        <taxon>Insecta</taxon>
        <taxon>Pterygota</taxon>
        <taxon>Neoptera</taxon>
        <taxon>Endopterygota</taxon>
        <taxon>Diptera</taxon>
        <taxon>Nematocera</taxon>
        <taxon>Culicoidea</taxon>
        <taxon>Culicidae</taxon>
        <taxon>Anophelinae</taxon>
        <taxon>Anopheles</taxon>
    </lineage>
</organism>
<feature type="chain" id="PRO_5014882605" evidence="1">
    <location>
        <begin position="17"/>
        <end position="87"/>
    </location>
</feature>